<evidence type="ECO:0000313" key="1">
    <source>
        <dbReference type="EMBL" id="KAJ9084828.1"/>
    </source>
</evidence>
<dbReference type="Proteomes" id="UP001165960">
    <property type="component" value="Unassembled WGS sequence"/>
</dbReference>
<keyword evidence="2" id="KW-1185">Reference proteome</keyword>
<gene>
    <name evidence="1" type="ORF">DSO57_1020137</name>
</gene>
<comment type="caution">
    <text evidence="1">The sequence shown here is derived from an EMBL/GenBank/DDBJ whole genome shotgun (WGS) entry which is preliminary data.</text>
</comment>
<protein>
    <submittedName>
        <fullName evidence="1">Uncharacterized protein</fullName>
    </submittedName>
</protein>
<name>A0ACC2UD57_9FUNG</name>
<proteinExistence type="predicted"/>
<evidence type="ECO:0000313" key="2">
    <source>
        <dbReference type="Proteomes" id="UP001165960"/>
    </source>
</evidence>
<reference evidence="1" key="1">
    <citation type="submission" date="2022-04" db="EMBL/GenBank/DDBJ databases">
        <title>Genome of the entomopathogenic fungus Entomophthora muscae.</title>
        <authorList>
            <person name="Elya C."/>
            <person name="Lovett B.R."/>
            <person name="Lee E."/>
            <person name="Macias A.M."/>
            <person name="Hajek A.E."/>
            <person name="De Bivort B.L."/>
            <person name="Kasson M.T."/>
            <person name="De Fine Licht H.H."/>
            <person name="Stajich J.E."/>
        </authorList>
    </citation>
    <scope>NUCLEOTIDE SEQUENCE</scope>
    <source>
        <strain evidence="1">Berkeley</strain>
    </source>
</reference>
<sequence>MMSADNTVPQQVSQSEDLSHLNKTEKKARKALEKLGMSPVSGITRVVFRRPKGMMLAVTEPQVFKNIEGNTYIILGEAKVEDLNQQAQLAAQERLRQAEGQNLVNDAAQDSATEDEEQDESGIDSKDIELVMQQASVSRAKAIKALRANNLDMVNTIMDLTT</sequence>
<dbReference type="EMBL" id="QTSX02000803">
    <property type="protein sequence ID" value="KAJ9084828.1"/>
    <property type="molecule type" value="Genomic_DNA"/>
</dbReference>
<organism evidence="1 2">
    <name type="scientific">Entomophthora muscae</name>
    <dbReference type="NCBI Taxonomy" id="34485"/>
    <lineage>
        <taxon>Eukaryota</taxon>
        <taxon>Fungi</taxon>
        <taxon>Fungi incertae sedis</taxon>
        <taxon>Zoopagomycota</taxon>
        <taxon>Entomophthoromycotina</taxon>
        <taxon>Entomophthoromycetes</taxon>
        <taxon>Entomophthorales</taxon>
        <taxon>Entomophthoraceae</taxon>
        <taxon>Entomophthora</taxon>
    </lineage>
</organism>
<accession>A0ACC2UD57</accession>